<dbReference type="Gene3D" id="3.40.50.2300">
    <property type="match status" value="2"/>
</dbReference>
<dbReference type="InterPro" id="IPR000843">
    <property type="entry name" value="HTH_LacI"/>
</dbReference>
<evidence type="ECO:0000256" key="1">
    <source>
        <dbReference type="ARBA" id="ARBA00023015"/>
    </source>
</evidence>
<dbReference type="Pfam" id="PF13407">
    <property type="entry name" value="Peripla_BP_4"/>
    <property type="match status" value="1"/>
</dbReference>
<protein>
    <submittedName>
        <fullName evidence="6">Transcriptional regulator, LacI family</fullName>
    </submittedName>
</protein>
<dbReference type="Gene3D" id="1.10.260.40">
    <property type="entry name" value="lambda repressor-like DNA-binding domains"/>
    <property type="match status" value="1"/>
</dbReference>
<evidence type="ECO:0000259" key="5">
    <source>
        <dbReference type="PROSITE" id="PS50932"/>
    </source>
</evidence>
<dbReference type="CDD" id="cd01392">
    <property type="entry name" value="HTH_LacI"/>
    <property type="match status" value="1"/>
</dbReference>
<dbReference type="PANTHER" id="PTHR30146">
    <property type="entry name" value="LACI-RELATED TRANSCRIPTIONAL REPRESSOR"/>
    <property type="match status" value="1"/>
</dbReference>
<reference evidence="6 7" key="2">
    <citation type="submission" date="2015-01" db="EMBL/GenBank/DDBJ databases">
        <title>Complete genome sequence of Pyrinomonas methylaliphatogenes type strain K22T.</title>
        <authorList>
            <person name="Lee K.C.Y."/>
            <person name="Power J.F."/>
            <person name="Dunfield P.F."/>
            <person name="Morgan X.C."/>
            <person name="Huttenhower C."/>
            <person name="Stott M.B."/>
        </authorList>
    </citation>
    <scope>NUCLEOTIDE SEQUENCE [LARGE SCALE GENOMIC DNA]</scope>
    <source>
        <strain evidence="6 7">K22</strain>
    </source>
</reference>
<dbReference type="SMART" id="SM00354">
    <property type="entry name" value="HTH_LACI"/>
    <property type="match status" value="1"/>
</dbReference>
<keyword evidence="7" id="KW-1185">Reference proteome</keyword>
<dbReference type="STRING" id="454194.PYK22_00832"/>
<evidence type="ECO:0000256" key="2">
    <source>
        <dbReference type="ARBA" id="ARBA00023125"/>
    </source>
</evidence>
<evidence type="ECO:0000313" key="6">
    <source>
        <dbReference type="EMBL" id="CDM64837.1"/>
    </source>
</evidence>
<dbReference type="Proteomes" id="UP000031518">
    <property type="component" value="Unassembled WGS sequence"/>
</dbReference>
<name>A0A0B6WVN9_9BACT</name>
<dbReference type="InterPro" id="IPR025997">
    <property type="entry name" value="SBP_2_dom"/>
</dbReference>
<dbReference type="CDD" id="cd06307">
    <property type="entry name" value="PBP1_sugar_binding"/>
    <property type="match status" value="1"/>
</dbReference>
<reference evidence="6 7" key="1">
    <citation type="submission" date="2013-12" db="EMBL/GenBank/DDBJ databases">
        <authorList>
            <person name="Stott M."/>
        </authorList>
    </citation>
    <scope>NUCLEOTIDE SEQUENCE [LARGE SCALE GENOMIC DNA]</scope>
    <source>
        <strain evidence="6 7">K22</strain>
    </source>
</reference>
<keyword evidence="3" id="KW-0804">Transcription</keyword>
<dbReference type="RefSeq" id="WP_041974738.1">
    <property type="nucleotide sequence ID" value="NZ_CBXV010000003.1"/>
</dbReference>
<evidence type="ECO:0000256" key="4">
    <source>
        <dbReference type="SAM" id="MobiDB-lite"/>
    </source>
</evidence>
<dbReference type="PROSITE" id="PS50932">
    <property type="entry name" value="HTH_LACI_2"/>
    <property type="match status" value="1"/>
</dbReference>
<organism evidence="6 7">
    <name type="scientific">Pyrinomonas methylaliphatogenes</name>
    <dbReference type="NCBI Taxonomy" id="454194"/>
    <lineage>
        <taxon>Bacteria</taxon>
        <taxon>Pseudomonadati</taxon>
        <taxon>Acidobacteriota</taxon>
        <taxon>Blastocatellia</taxon>
        <taxon>Blastocatellales</taxon>
        <taxon>Pyrinomonadaceae</taxon>
        <taxon>Pyrinomonas</taxon>
    </lineage>
</organism>
<feature type="region of interest" description="Disordered" evidence="4">
    <location>
        <begin position="1"/>
        <end position="21"/>
    </location>
</feature>
<dbReference type="InterPro" id="IPR010982">
    <property type="entry name" value="Lambda_DNA-bd_dom_sf"/>
</dbReference>
<sequence>MSSQKRVHPDGDRLEHRRQRSVGVKDIAEASGVSIATVDRALHNRGRISQATRERILRIAEALGYQPNLAARYLKKPKALRISIHLPAEIALFWDKIRSGIEEAAKPFDMAVSLSFKSHPKLGEGETVVLEQALTEGVRGIIMAPGHPAELREMLRRASELKIPVVYVSTDAPGTERLTTVSVDHFTSGAIAGELFHKVVSQEGSAAVITGDLLTVDHADKLRGFKYGLKLSGDRLRLTEVIEARDDEELAYQATVSLVRQDPKLKAIYVSTANSLGVIRALEDVDQEDRVALITTDLFPEMVPLIQSGKIVATIHQRPKTQGKIAFEALYRYLTEGVHPPPRIRLTPHIIFRSNLSLFAEDLN</sequence>
<keyword evidence="2" id="KW-0238">DNA-binding</keyword>
<dbReference type="OrthoDB" id="569491at2"/>
<dbReference type="EMBL" id="CBXV010000003">
    <property type="protein sequence ID" value="CDM64837.1"/>
    <property type="molecule type" value="Genomic_DNA"/>
</dbReference>
<dbReference type="GO" id="GO:0000976">
    <property type="term" value="F:transcription cis-regulatory region binding"/>
    <property type="evidence" value="ECO:0007669"/>
    <property type="project" value="TreeGrafter"/>
</dbReference>
<accession>A0A0B6WVN9</accession>
<dbReference type="SUPFAM" id="SSF53822">
    <property type="entry name" value="Periplasmic binding protein-like I"/>
    <property type="match status" value="1"/>
</dbReference>
<proteinExistence type="predicted"/>
<keyword evidence="1" id="KW-0805">Transcription regulation</keyword>
<dbReference type="Pfam" id="PF00356">
    <property type="entry name" value="LacI"/>
    <property type="match status" value="1"/>
</dbReference>
<dbReference type="SUPFAM" id="SSF47413">
    <property type="entry name" value="lambda repressor-like DNA-binding domains"/>
    <property type="match status" value="1"/>
</dbReference>
<dbReference type="PANTHER" id="PTHR30146:SF152">
    <property type="entry name" value="TRANSCRIPTIONAL REGULATORY PROTEIN"/>
    <property type="match status" value="1"/>
</dbReference>
<gene>
    <name evidence="6" type="ORF">PYK22_00832</name>
</gene>
<dbReference type="GO" id="GO:0003700">
    <property type="term" value="F:DNA-binding transcription factor activity"/>
    <property type="evidence" value="ECO:0007669"/>
    <property type="project" value="TreeGrafter"/>
</dbReference>
<feature type="domain" description="HTH lacI-type" evidence="5">
    <location>
        <begin position="22"/>
        <end position="76"/>
    </location>
</feature>
<dbReference type="InterPro" id="IPR028082">
    <property type="entry name" value="Peripla_BP_I"/>
</dbReference>
<evidence type="ECO:0000313" key="7">
    <source>
        <dbReference type="Proteomes" id="UP000031518"/>
    </source>
</evidence>
<dbReference type="PROSITE" id="PS00356">
    <property type="entry name" value="HTH_LACI_1"/>
    <property type="match status" value="1"/>
</dbReference>
<evidence type="ECO:0000256" key="3">
    <source>
        <dbReference type="ARBA" id="ARBA00023163"/>
    </source>
</evidence>
<dbReference type="AlphaFoldDB" id="A0A0B6WVN9"/>